<comment type="caution">
    <text evidence="2">The sequence shown here is derived from an EMBL/GenBank/DDBJ whole genome shotgun (WGS) entry which is preliminary data.</text>
</comment>
<accession>X0W0K3</accession>
<dbReference type="EMBL" id="BARS01030630">
    <property type="protein sequence ID" value="GAG24040.1"/>
    <property type="molecule type" value="Genomic_DNA"/>
</dbReference>
<protein>
    <recommendedName>
        <fullName evidence="3">Macroglobulin domain-containing protein</fullName>
    </recommendedName>
</protein>
<name>X0W0K3_9ZZZZ</name>
<reference evidence="2" key="1">
    <citation type="journal article" date="2014" name="Front. Microbiol.">
        <title>High frequency of phylogenetically diverse reductive dehalogenase-homologous genes in deep subseafloor sedimentary metagenomes.</title>
        <authorList>
            <person name="Kawai M."/>
            <person name="Futagami T."/>
            <person name="Toyoda A."/>
            <person name="Takaki Y."/>
            <person name="Nishi S."/>
            <person name="Hori S."/>
            <person name="Arai W."/>
            <person name="Tsubouchi T."/>
            <person name="Morono Y."/>
            <person name="Uchiyama I."/>
            <person name="Ito T."/>
            <person name="Fujiyama A."/>
            <person name="Inagaki F."/>
            <person name="Takami H."/>
        </authorList>
    </citation>
    <scope>NUCLEOTIDE SEQUENCE</scope>
    <source>
        <strain evidence="2">Expedition CK06-06</strain>
    </source>
</reference>
<evidence type="ECO:0000256" key="1">
    <source>
        <dbReference type="SAM" id="Phobius"/>
    </source>
</evidence>
<dbReference type="AlphaFoldDB" id="X0W0K3"/>
<sequence length="112" mass="12004">GQKIVVSGVISPATPGRNITLTYTPPDGSETVRNVEADEEGAFRDGYTPNLLGLWTVTASTESDAYHEASSSEPASFTAEEPLDVATLYAYGLLAAVIIIATLVVWRMRERS</sequence>
<proteinExistence type="predicted"/>
<gene>
    <name evidence="2" type="ORF">S01H1_47754</name>
</gene>
<evidence type="ECO:0008006" key="3">
    <source>
        <dbReference type="Google" id="ProtNLM"/>
    </source>
</evidence>
<keyword evidence="1" id="KW-1133">Transmembrane helix</keyword>
<feature type="transmembrane region" description="Helical" evidence="1">
    <location>
        <begin position="88"/>
        <end position="106"/>
    </location>
</feature>
<feature type="non-terminal residue" evidence="2">
    <location>
        <position position="1"/>
    </location>
</feature>
<keyword evidence="1" id="KW-0472">Membrane</keyword>
<organism evidence="2">
    <name type="scientific">marine sediment metagenome</name>
    <dbReference type="NCBI Taxonomy" id="412755"/>
    <lineage>
        <taxon>unclassified sequences</taxon>
        <taxon>metagenomes</taxon>
        <taxon>ecological metagenomes</taxon>
    </lineage>
</organism>
<keyword evidence="1" id="KW-0812">Transmembrane</keyword>
<evidence type="ECO:0000313" key="2">
    <source>
        <dbReference type="EMBL" id="GAG24040.1"/>
    </source>
</evidence>